<gene>
    <name evidence="3" type="ORF">D5H78_03305</name>
</gene>
<dbReference type="Gene3D" id="3.10.105.10">
    <property type="entry name" value="Dipeptide-binding Protein, Domain 3"/>
    <property type="match status" value="1"/>
</dbReference>
<dbReference type="GO" id="GO:0015833">
    <property type="term" value="P:peptide transport"/>
    <property type="evidence" value="ECO:0007669"/>
    <property type="project" value="TreeGrafter"/>
</dbReference>
<dbReference type="AlphaFoldDB" id="A0A3A3Z4W8"/>
<evidence type="ECO:0000313" key="3">
    <source>
        <dbReference type="EMBL" id="RJK97998.1"/>
    </source>
</evidence>
<dbReference type="GO" id="GO:1904680">
    <property type="term" value="F:peptide transmembrane transporter activity"/>
    <property type="evidence" value="ECO:0007669"/>
    <property type="project" value="TreeGrafter"/>
</dbReference>
<reference evidence="3 4" key="1">
    <citation type="submission" date="2018-09" db="EMBL/GenBank/DDBJ databases">
        <title>YIM 75000 draft genome.</title>
        <authorList>
            <person name="Tang S."/>
            <person name="Feng Y."/>
        </authorList>
    </citation>
    <scope>NUCLEOTIDE SEQUENCE [LARGE SCALE GENOMIC DNA]</scope>
    <source>
        <strain evidence="3 4">YIM 75000</strain>
    </source>
</reference>
<dbReference type="RefSeq" id="WP_119948925.1">
    <property type="nucleotide sequence ID" value="NZ_QZEZ01000001.1"/>
</dbReference>
<dbReference type="OrthoDB" id="9046151at2"/>
<sequence length="550" mass="59468">MRGLERARWAVGVASIALLATACGGGDDDNAGGSGGDSAGGPSGTVTIQNGEPQNPLVGFNTNETEGGLVVDSITTGLVEYDVEDGSPVMAVAESIETDDNTTYTVTLKDWTFHDGSPVTANSFVDAWNYGAYGPNAQLNSYFFEPIQGYTEVQGEDANGDETITADEAPVTEMSGLKVVDDKTFTITLTAPASSFINRLGYSAFVPLPESFFEDPEAYGEEPVGNGPFRFVSWDHDVQIDVEAWEDYPGERPAQVQAVQFKVYTDSDAAYADLTSGNLDIVDTLPTSALAGEQFKSDLGEGRYVEQPEGVFQSFTLPQYLPEYADPNLGKALSLAIDRESITQTIFNGGRTPATGWVAPVVEGYVEGQCGEFCTYDPAKAKEYFAQTDFQGPLTIGYNADGDHKAWVDATCNSIKNAIGLDCQGQPTPDFATFREAITNREEDGAFRTGWQMDYPSIENFLAPLYATGASSNDGEYSNPQFDQLLQQAASAEGEESLELYQQAERLLAEDMTVIPLWYSTLQAGWSERLENVRFTPFGTPDLQGITVSE</sequence>
<dbReference type="PANTHER" id="PTHR30290:SF83">
    <property type="entry name" value="ABC TRANSPORTER SUBSTRATE-BINDING PROTEIN"/>
    <property type="match status" value="1"/>
</dbReference>
<dbReference type="InterPro" id="IPR039424">
    <property type="entry name" value="SBP_5"/>
</dbReference>
<dbReference type="PROSITE" id="PS51257">
    <property type="entry name" value="PROKAR_LIPOPROTEIN"/>
    <property type="match status" value="1"/>
</dbReference>
<dbReference type="InterPro" id="IPR000914">
    <property type="entry name" value="SBP_5_dom"/>
</dbReference>
<feature type="domain" description="Solute-binding protein family 5" evidence="2">
    <location>
        <begin position="88"/>
        <end position="472"/>
    </location>
</feature>
<dbReference type="PANTHER" id="PTHR30290">
    <property type="entry name" value="PERIPLASMIC BINDING COMPONENT OF ABC TRANSPORTER"/>
    <property type="match status" value="1"/>
</dbReference>
<evidence type="ECO:0000259" key="2">
    <source>
        <dbReference type="Pfam" id="PF00496"/>
    </source>
</evidence>
<dbReference type="CDD" id="cd00995">
    <property type="entry name" value="PBP2_NikA_DppA_OppA_like"/>
    <property type="match status" value="1"/>
</dbReference>
<evidence type="ECO:0000256" key="1">
    <source>
        <dbReference type="SAM" id="MobiDB-lite"/>
    </source>
</evidence>
<name>A0A3A3Z4W8_9ACTN</name>
<evidence type="ECO:0000313" key="4">
    <source>
        <dbReference type="Proteomes" id="UP000265614"/>
    </source>
</evidence>
<dbReference type="Gene3D" id="3.40.190.10">
    <property type="entry name" value="Periplasmic binding protein-like II"/>
    <property type="match status" value="1"/>
</dbReference>
<dbReference type="GO" id="GO:0042597">
    <property type="term" value="C:periplasmic space"/>
    <property type="evidence" value="ECO:0007669"/>
    <property type="project" value="UniProtKB-ARBA"/>
</dbReference>
<dbReference type="InterPro" id="IPR030678">
    <property type="entry name" value="Peptide/Ni-bd"/>
</dbReference>
<protein>
    <submittedName>
        <fullName evidence="3">ABC transporter substrate-binding protein</fullName>
    </submittedName>
</protein>
<organism evidence="3 4">
    <name type="scientific">Vallicoccus soli</name>
    <dbReference type="NCBI Taxonomy" id="2339232"/>
    <lineage>
        <taxon>Bacteria</taxon>
        <taxon>Bacillati</taxon>
        <taxon>Actinomycetota</taxon>
        <taxon>Actinomycetes</taxon>
        <taxon>Motilibacterales</taxon>
        <taxon>Vallicoccaceae</taxon>
        <taxon>Vallicoccus</taxon>
    </lineage>
</organism>
<dbReference type="Gene3D" id="3.90.76.10">
    <property type="entry name" value="Dipeptide-binding Protein, Domain 1"/>
    <property type="match status" value="1"/>
</dbReference>
<dbReference type="SUPFAM" id="SSF53850">
    <property type="entry name" value="Periplasmic binding protein-like II"/>
    <property type="match status" value="1"/>
</dbReference>
<dbReference type="GO" id="GO:0043190">
    <property type="term" value="C:ATP-binding cassette (ABC) transporter complex"/>
    <property type="evidence" value="ECO:0007669"/>
    <property type="project" value="InterPro"/>
</dbReference>
<feature type="region of interest" description="Disordered" evidence="1">
    <location>
        <begin position="29"/>
        <end position="54"/>
    </location>
</feature>
<proteinExistence type="predicted"/>
<keyword evidence="4" id="KW-1185">Reference proteome</keyword>
<comment type="caution">
    <text evidence="3">The sequence shown here is derived from an EMBL/GenBank/DDBJ whole genome shotgun (WGS) entry which is preliminary data.</text>
</comment>
<feature type="compositionally biased region" description="Gly residues" evidence="1">
    <location>
        <begin position="32"/>
        <end position="43"/>
    </location>
</feature>
<dbReference type="Pfam" id="PF00496">
    <property type="entry name" value="SBP_bac_5"/>
    <property type="match status" value="1"/>
</dbReference>
<dbReference type="EMBL" id="QZEZ01000001">
    <property type="protein sequence ID" value="RJK97998.1"/>
    <property type="molecule type" value="Genomic_DNA"/>
</dbReference>
<accession>A0A3A3Z4W8</accession>
<dbReference type="Proteomes" id="UP000265614">
    <property type="component" value="Unassembled WGS sequence"/>
</dbReference>
<dbReference type="PIRSF" id="PIRSF002741">
    <property type="entry name" value="MppA"/>
    <property type="match status" value="1"/>
</dbReference>